<reference evidence="2" key="1">
    <citation type="journal article" date="2017" name="J. Biotechnol.">
        <title>Complete genome sequence of Novosphingobium resinovorum SA1, a versatile xenobiotic-degrading bacterium capable of utilizing sulfanilic acid.</title>
        <authorList>
            <person name="Hegedus B."/>
            <person name="Kos P.B."/>
            <person name="Balint B."/>
            <person name="Maroti G."/>
            <person name="Gan H.M."/>
            <person name="Perei K."/>
            <person name="Rakhely G."/>
        </authorList>
    </citation>
    <scope>NUCLEOTIDE SEQUENCE [LARGE SCALE GENOMIC DNA]</scope>
    <source>
        <strain evidence="2">SA1</strain>
    </source>
</reference>
<organism evidence="1 2">
    <name type="scientific">Novosphingobium resinovorum</name>
    <dbReference type="NCBI Taxonomy" id="158500"/>
    <lineage>
        <taxon>Bacteria</taxon>
        <taxon>Pseudomonadati</taxon>
        <taxon>Pseudomonadota</taxon>
        <taxon>Alphaproteobacteria</taxon>
        <taxon>Sphingomonadales</taxon>
        <taxon>Sphingomonadaceae</taxon>
        <taxon>Novosphingobium</taxon>
    </lineage>
</organism>
<proteinExistence type="predicted"/>
<dbReference type="EMBL" id="CP017075">
    <property type="protein sequence ID" value="AOR77832.1"/>
    <property type="molecule type" value="Genomic_DNA"/>
</dbReference>
<name>A0A1D8A6T4_9SPHN</name>
<dbReference type="Proteomes" id="UP000094626">
    <property type="component" value="Chromosome"/>
</dbReference>
<dbReference type="RefSeq" id="WP_069708739.1">
    <property type="nucleotide sequence ID" value="NZ_CP017075.1"/>
</dbReference>
<dbReference type="InterPro" id="IPR045941">
    <property type="entry name" value="DUF6361"/>
</dbReference>
<evidence type="ECO:0000313" key="2">
    <source>
        <dbReference type="Proteomes" id="UP000094626"/>
    </source>
</evidence>
<gene>
    <name evidence="1" type="ORF">BES08_14500</name>
</gene>
<keyword evidence="2" id="KW-1185">Reference proteome</keyword>
<dbReference type="Pfam" id="PF19888">
    <property type="entry name" value="DUF6361"/>
    <property type="match status" value="1"/>
</dbReference>
<accession>A0A1D8A6T4</accession>
<protein>
    <submittedName>
        <fullName evidence="1">Uncharacterized protein</fullName>
    </submittedName>
</protein>
<evidence type="ECO:0000313" key="1">
    <source>
        <dbReference type="EMBL" id="AOR77832.1"/>
    </source>
</evidence>
<dbReference type="OrthoDB" id="1825624at2"/>
<dbReference type="AlphaFoldDB" id="A0A1D8A6T4"/>
<dbReference type="KEGG" id="nre:BES08_14500"/>
<sequence>MSYLAWIDFDPEERRRAQTLIDLFKQPEARDELGLGTIRDGLADLLFPGTSTIQTRLRYMLFVPWIYREAQQRKASQAERTIIARDLEFELSEALLRGGEREDVIGRLAGRSLKRLASSVYWAGMHTLGIRTLAGNQATFLSYGRESLKDHDLRLWGTGLPNAPENLFEQTSFTLLPEEVGFLRDRIAGSAKASLLNELASKQKNFSEDWAWQVREDTVSDRNRSILRHAERFSGVMHGASLLYNLLLALRAAERPNAKTHGEASALIEDYRQLLEDWRGDLQHLALQSWDLDDLFQIVGLTTHNLTQSSREFVRGWLAIALQSSKSLETDHEAIDLLRKREQSLKRMKARLLHDAPLERWSGASGLARLDFRWGIARRYLGELVDVG</sequence>